<evidence type="ECO:0000313" key="1">
    <source>
        <dbReference type="EMBL" id="VDH97179.1"/>
    </source>
</evidence>
<sequence length="616" mass="71001">MQQSNMTMEEVVPKNSYNDCDVCTPVPHKYEAGGTIINGNETMIEDRLPASSATVCSDDFDSIYERQCEKNHKGIQDEDLYSKEKMTCHKNLSAVSAVVEDGLNDLPYVSINQQPGICDISEESVITVSNSTKPFLDTAEKVGGERVMVDQIEYDYEENNHEENILPFIIYNSHPVIEEVTKNSVTSHPRIVKVKEHPLHEECNTKKSLKNVPQEINLERKYNFSEKICEIEERKIIPTRTQIAHNHQDHDEIKTLIIADVVFKEPNKPMKTIKEKSFVEEEEKCILMFDDGISLCNEIYSHDERKDSNQGRKSLKRKSLSNTCSLMVLMFTMLLQSSLVLGGIVYTKPGQLCSHCNSNKGHLFLETDEREDSYNRFLLPENYHIQLCLLKVNSEITVVLTISLIGDMQLAMSYLLQIDDIQRRLQNMKSEIVVILSITPIGDMPLSTSYFPLTNDKKDENLDNTLYITDIKDRNTYFDINKRKLSLNILEFEKHSLLGLNYGIVGNERKQRKLSMLEAEKHSLFQLNDWSAGNERTYFEKMRAIRCANDYYIITSFSKRKQRATRNVAYMKSVGYQHIDLYSIDDKTELFKEDWLHFGSDSIFDFHTEGNSTLVS</sequence>
<accession>A0A8B6BYF9</accession>
<protein>
    <submittedName>
        <fullName evidence="1">Uncharacterized protein</fullName>
    </submittedName>
</protein>
<name>A0A8B6BYF9_MYTGA</name>
<reference evidence="1" key="1">
    <citation type="submission" date="2018-11" db="EMBL/GenBank/DDBJ databases">
        <authorList>
            <person name="Alioto T."/>
            <person name="Alioto T."/>
        </authorList>
    </citation>
    <scope>NUCLEOTIDE SEQUENCE</scope>
</reference>
<dbReference type="EMBL" id="UYJE01000865">
    <property type="protein sequence ID" value="VDH97179.1"/>
    <property type="molecule type" value="Genomic_DNA"/>
</dbReference>
<gene>
    <name evidence="1" type="ORF">MGAL_10B012937</name>
</gene>
<proteinExistence type="predicted"/>
<comment type="caution">
    <text evidence="1">The sequence shown here is derived from an EMBL/GenBank/DDBJ whole genome shotgun (WGS) entry which is preliminary data.</text>
</comment>
<keyword evidence="2" id="KW-1185">Reference proteome</keyword>
<organism evidence="1 2">
    <name type="scientific">Mytilus galloprovincialis</name>
    <name type="common">Mediterranean mussel</name>
    <dbReference type="NCBI Taxonomy" id="29158"/>
    <lineage>
        <taxon>Eukaryota</taxon>
        <taxon>Metazoa</taxon>
        <taxon>Spiralia</taxon>
        <taxon>Lophotrochozoa</taxon>
        <taxon>Mollusca</taxon>
        <taxon>Bivalvia</taxon>
        <taxon>Autobranchia</taxon>
        <taxon>Pteriomorphia</taxon>
        <taxon>Mytilida</taxon>
        <taxon>Mytiloidea</taxon>
        <taxon>Mytilidae</taxon>
        <taxon>Mytilinae</taxon>
        <taxon>Mytilus</taxon>
    </lineage>
</organism>
<evidence type="ECO:0000313" key="2">
    <source>
        <dbReference type="Proteomes" id="UP000596742"/>
    </source>
</evidence>
<dbReference type="AlphaFoldDB" id="A0A8B6BYF9"/>
<dbReference type="Proteomes" id="UP000596742">
    <property type="component" value="Unassembled WGS sequence"/>
</dbReference>